<keyword evidence="12 29" id="KW-1133">Transmembrane helix</keyword>
<comment type="similarity">
    <text evidence="5 28">Belongs to the cytochrome P450 family.</text>
</comment>
<evidence type="ECO:0000256" key="9">
    <source>
        <dbReference type="ARBA" id="ARBA00022792"/>
    </source>
</evidence>
<accession>H0VJW8</accession>
<evidence type="ECO:0000256" key="17">
    <source>
        <dbReference type="ARBA" id="ARBA00023128"/>
    </source>
</evidence>
<comment type="function">
    <text evidence="23">A cytochrome P450 monooxygenase involved in the metabolism of arachidonic acid and its conjugates. Mechanistically, uses molecular oxygen inserting one oxygen atom into a substrate, and reducing the second into a water molecule, with two electrons provided by NADPH via cytochrome P450 reductase (CPR; NADPH-ferrihemoprotein reductase). Acts as an omega and omega-1 hydroxylase for arachidonic acid and possibly for other long chain fatty acids. May modulate the arachidonic acid signaling pathway and play a role in other fatty acid signaling processes. May down-regulate the biological activities of N-arachidonoyl-serotonin, an endocannabinoid that has anti-nociceptive effects through inhibition of fatty acid amide hydrolase FAAH, TRPV1 receptor and T-type calcium channels. Catalyzes C-2 oxidation of the indole ring of N-arachidonoyl-serotonin forming a less active product 2-oxo-N-arachidonoyl-serotonin.</text>
</comment>
<dbReference type="InterPro" id="IPR002401">
    <property type="entry name" value="Cyt_P450_E_grp-I"/>
</dbReference>
<evidence type="ECO:0000256" key="19">
    <source>
        <dbReference type="ARBA" id="ARBA00049206"/>
    </source>
</evidence>
<keyword evidence="18 29" id="KW-0472">Membrane</keyword>
<dbReference type="EMBL" id="AAKN02038836">
    <property type="status" value="NOT_ANNOTATED_CDS"/>
    <property type="molecule type" value="Genomic_DNA"/>
</dbReference>
<dbReference type="PROSITE" id="PS00086">
    <property type="entry name" value="CYTOCHROME_P450"/>
    <property type="match status" value="1"/>
</dbReference>
<evidence type="ECO:0000256" key="20">
    <source>
        <dbReference type="ARBA" id="ARBA00051320"/>
    </source>
</evidence>
<comment type="subcellular location">
    <subcellularLocation>
        <location evidence="4">Endoplasmic reticulum membrane</location>
        <topology evidence="4">Multi-pass membrane protein</topology>
    </subcellularLocation>
    <subcellularLocation>
        <location evidence="2">Microsome membrane</location>
        <topology evidence="2">Multi-pass membrane protein</topology>
    </subcellularLocation>
    <subcellularLocation>
        <location evidence="3">Mitochondrion inner membrane</location>
        <topology evidence="3">Multi-pass membrane protein</topology>
    </subcellularLocation>
</comment>
<dbReference type="PANTHER" id="PTHR24300:SF364">
    <property type="entry name" value="CYTOCHROME P450 2U1"/>
    <property type="match status" value="1"/>
</dbReference>
<keyword evidence="8 27" id="KW-0479">Metal-binding</keyword>
<dbReference type="HOGENOM" id="CLU_001570_22_3_1"/>
<sequence>MSAPGTSSGPAVDAPRAPQSPCALLLLLLLLLCALGALLGRGWLRGRGARRPPPGPAPWPLVGILGDTLLSLLLRRGRPGPARSSAALQVKLAELARQYGSVFSIFVGPQRVVVLNDFRSVRQALVQQAEVFSDRPRMPLLSIVTQEKGLVFAPYGPVWRQQRKFSHATLRHFGLGKLSLEPRIIEELTFVKQEIQRHGDAPFSPVPIISNAVSNVICSLCFGRRFDYTDREFKKLLDLMSRGLEICLSSQLMLVNVCPWFYYLPFGPFREVRQIQGDITVFLKQIIRDHREALDTENPRDFIDMYLLHAQEERARDGGSSFSEDYLFYIIGDLFIAGTDTTTNSLLWSLLYMSLHLDVQEKVYEEIKTVVGLTRPPSLTDKARMPYTEATIMEVQRLAAVVPLAIPHMTSEETEFQGYTIPKGTVILPNLWAVHRDPVLWERPDEFCPSRFLDDQGQLLKTEAFIPFGIGKRVCMGEQLAKMELFLMFVSLLQSFALALPEDAEPPLLTGRFGLTSAPHPFKVVISKR</sequence>
<gene>
    <name evidence="30" type="primary">CYP2U1</name>
</gene>
<dbReference type="GO" id="GO:0005789">
    <property type="term" value="C:endoplasmic reticulum membrane"/>
    <property type="evidence" value="ECO:0007669"/>
    <property type="project" value="UniProtKB-SubCell"/>
</dbReference>
<dbReference type="GeneTree" id="ENSGT00940000157714"/>
<evidence type="ECO:0000256" key="21">
    <source>
        <dbReference type="ARBA" id="ARBA00052159"/>
    </source>
</evidence>
<evidence type="ECO:0000256" key="11">
    <source>
        <dbReference type="ARBA" id="ARBA00022848"/>
    </source>
</evidence>
<dbReference type="InterPro" id="IPR050182">
    <property type="entry name" value="Cytochrome_P450_fam2"/>
</dbReference>
<evidence type="ECO:0000256" key="24">
    <source>
        <dbReference type="ARBA" id="ARBA00066560"/>
    </source>
</evidence>
<evidence type="ECO:0000256" key="3">
    <source>
        <dbReference type="ARBA" id="ARBA00004448"/>
    </source>
</evidence>
<protein>
    <recommendedName>
        <fullName evidence="25">Cytochrome P450 2U1</fullName>
        <ecNumber evidence="24">1.14.14.80</ecNumber>
    </recommendedName>
    <alternativeName>
        <fullName evidence="26">Long-chain fatty acid omega-monooxygenase</fullName>
    </alternativeName>
</protein>
<evidence type="ECO:0000256" key="1">
    <source>
        <dbReference type="ARBA" id="ARBA00001971"/>
    </source>
</evidence>
<dbReference type="Ensembl" id="ENSCPOT00000011864.3">
    <property type="protein sequence ID" value="ENSCPOP00000010565.3"/>
    <property type="gene ID" value="ENSCPOG00000011750.4"/>
</dbReference>
<dbReference type="VEuPathDB" id="HostDB:ENSCPOG00000011750"/>
<evidence type="ECO:0000256" key="7">
    <source>
        <dbReference type="ARBA" id="ARBA00022692"/>
    </source>
</evidence>
<dbReference type="OrthoDB" id="1844152at2759"/>
<evidence type="ECO:0000256" key="4">
    <source>
        <dbReference type="ARBA" id="ARBA00004477"/>
    </source>
</evidence>
<evidence type="ECO:0000256" key="27">
    <source>
        <dbReference type="PIRSR" id="PIRSR602401-1"/>
    </source>
</evidence>
<reference evidence="30" key="2">
    <citation type="submission" date="2025-08" db="UniProtKB">
        <authorList>
            <consortium name="Ensembl"/>
        </authorList>
    </citation>
    <scope>IDENTIFICATION</scope>
    <source>
        <strain evidence="30">2N</strain>
    </source>
</reference>
<dbReference type="PRINTS" id="PR00385">
    <property type="entry name" value="P450"/>
</dbReference>
<dbReference type="InterPro" id="IPR017972">
    <property type="entry name" value="Cyt_P450_CS"/>
</dbReference>
<keyword evidence="6 27" id="KW-0349">Heme</keyword>
<dbReference type="PANTHER" id="PTHR24300">
    <property type="entry name" value="CYTOCHROME P450 508A4-RELATED"/>
    <property type="match status" value="1"/>
</dbReference>
<dbReference type="EC" id="1.14.14.80" evidence="24"/>
<dbReference type="GO" id="GO:0005506">
    <property type="term" value="F:iron ion binding"/>
    <property type="evidence" value="ECO:0007669"/>
    <property type="project" value="InterPro"/>
</dbReference>
<keyword evidence="13 28" id="KW-0560">Oxidoreductase</keyword>
<dbReference type="STRING" id="10141.ENSCPOP00000010565"/>
<keyword evidence="31" id="KW-1185">Reference proteome</keyword>
<reference evidence="30" key="3">
    <citation type="submission" date="2025-09" db="UniProtKB">
        <authorList>
            <consortium name="Ensembl"/>
        </authorList>
    </citation>
    <scope>IDENTIFICATION</scope>
    <source>
        <strain evidence="30">2N</strain>
    </source>
</reference>
<evidence type="ECO:0000256" key="26">
    <source>
        <dbReference type="ARBA" id="ARBA00079181"/>
    </source>
</evidence>
<dbReference type="GO" id="GO:0102033">
    <property type="term" value="F:long-chain fatty acid omega-hydroxylase activity"/>
    <property type="evidence" value="ECO:0007669"/>
    <property type="project" value="UniProtKB-EC"/>
</dbReference>
<keyword evidence="7 29" id="KW-0812">Transmembrane</keyword>
<reference evidence="31" key="1">
    <citation type="journal article" date="2011" name="Nature">
        <title>A high-resolution map of human evolutionary constraint using 29 mammals.</title>
        <authorList>
            <person name="Lindblad-Toh K."/>
            <person name="Garber M."/>
            <person name="Zuk O."/>
            <person name="Lin M.F."/>
            <person name="Parker B.J."/>
            <person name="Washietl S."/>
            <person name="Kheradpour P."/>
            <person name="Ernst J."/>
            <person name="Jordan G."/>
            <person name="Mauceli E."/>
            <person name="Ward L.D."/>
            <person name="Lowe C.B."/>
            <person name="Holloway A.K."/>
            <person name="Clamp M."/>
            <person name="Gnerre S."/>
            <person name="Alfoldi J."/>
            <person name="Beal K."/>
            <person name="Chang J."/>
            <person name="Clawson H."/>
            <person name="Cuff J."/>
            <person name="Di Palma F."/>
            <person name="Fitzgerald S."/>
            <person name="Flicek P."/>
            <person name="Guttman M."/>
            <person name="Hubisz M.J."/>
            <person name="Jaffe D.B."/>
            <person name="Jungreis I."/>
            <person name="Kent W.J."/>
            <person name="Kostka D."/>
            <person name="Lara M."/>
            <person name="Martins A.L."/>
            <person name="Massingham T."/>
            <person name="Moltke I."/>
            <person name="Raney B.J."/>
            <person name="Rasmussen M.D."/>
            <person name="Robinson J."/>
            <person name="Stark A."/>
            <person name="Vilella A.J."/>
            <person name="Wen J."/>
            <person name="Xie X."/>
            <person name="Zody M.C."/>
            <person name="Baldwin J."/>
            <person name="Bloom T."/>
            <person name="Chin C.W."/>
            <person name="Heiman D."/>
            <person name="Nicol R."/>
            <person name="Nusbaum C."/>
            <person name="Young S."/>
            <person name="Wilkinson J."/>
            <person name="Worley K.C."/>
            <person name="Kovar C.L."/>
            <person name="Muzny D.M."/>
            <person name="Gibbs R.A."/>
            <person name="Cree A."/>
            <person name="Dihn H.H."/>
            <person name="Fowler G."/>
            <person name="Jhangiani S."/>
            <person name="Joshi V."/>
            <person name="Lee S."/>
            <person name="Lewis L.R."/>
            <person name="Nazareth L.V."/>
            <person name="Okwuonu G."/>
            <person name="Santibanez J."/>
            <person name="Warren W.C."/>
            <person name="Mardis E.R."/>
            <person name="Weinstock G.M."/>
            <person name="Wilson R.K."/>
            <person name="Delehaunty K."/>
            <person name="Dooling D."/>
            <person name="Fronik C."/>
            <person name="Fulton L."/>
            <person name="Fulton B."/>
            <person name="Graves T."/>
            <person name="Minx P."/>
            <person name="Sodergren E."/>
            <person name="Birney E."/>
            <person name="Margulies E.H."/>
            <person name="Herrero J."/>
            <person name="Green E.D."/>
            <person name="Haussler D."/>
            <person name="Siepel A."/>
            <person name="Goldman N."/>
            <person name="Pollard K.S."/>
            <person name="Pedersen J.S."/>
            <person name="Lander E.S."/>
            <person name="Kellis M."/>
        </authorList>
    </citation>
    <scope>NUCLEOTIDE SEQUENCE [LARGE SCALE GENOMIC DNA]</scope>
    <source>
        <strain evidence="31">2N</strain>
    </source>
</reference>
<evidence type="ECO:0000256" key="29">
    <source>
        <dbReference type="SAM" id="Phobius"/>
    </source>
</evidence>
<name>H0VJW8_CAVPO</name>
<dbReference type="AlphaFoldDB" id="H0VJW8"/>
<evidence type="ECO:0000313" key="30">
    <source>
        <dbReference type="Ensembl" id="ENSCPOP00000010565.3"/>
    </source>
</evidence>
<dbReference type="Proteomes" id="UP000005447">
    <property type="component" value="Unassembled WGS sequence"/>
</dbReference>
<evidence type="ECO:0000256" key="2">
    <source>
        <dbReference type="ARBA" id="ARBA00004154"/>
    </source>
</evidence>
<evidence type="ECO:0000256" key="25">
    <source>
        <dbReference type="ARBA" id="ARBA00067282"/>
    </source>
</evidence>
<dbReference type="InterPro" id="IPR036396">
    <property type="entry name" value="Cyt_P450_sf"/>
</dbReference>
<feature type="transmembrane region" description="Helical" evidence="29">
    <location>
        <begin position="23"/>
        <end position="44"/>
    </location>
</feature>
<dbReference type="FunFam" id="1.10.630.10:FF:000017">
    <property type="entry name" value="cytochrome P450 2U1 isoform X1"/>
    <property type="match status" value="1"/>
</dbReference>
<dbReference type="GO" id="GO:0097267">
    <property type="term" value="P:omega-hydroxylase P450 pathway"/>
    <property type="evidence" value="ECO:0007669"/>
    <property type="project" value="Ensembl"/>
</dbReference>
<proteinExistence type="inferred from homology"/>
<keyword evidence="15 28" id="KW-0503">Monooxygenase</keyword>
<evidence type="ECO:0000256" key="28">
    <source>
        <dbReference type="RuleBase" id="RU000461"/>
    </source>
</evidence>
<evidence type="ECO:0000256" key="18">
    <source>
        <dbReference type="ARBA" id="ARBA00023136"/>
    </source>
</evidence>
<evidence type="ECO:0000256" key="15">
    <source>
        <dbReference type="ARBA" id="ARBA00023033"/>
    </source>
</evidence>
<comment type="catalytic activity">
    <reaction evidence="21">
        <text>N-[(5Z,8Z,11Z,14Z)-eicosatetraenoyl]-serotonin + reduced [NADPH--hemoprotein reductase] + O2 = 2-oxo-N-[(5Z,8Z,11Z,14Z)-eicosatetraenoyl]-serotonin + oxidized [NADPH--hemoprotein reductase] + H2O + H(+)</text>
        <dbReference type="Rhea" id="RHEA:50296"/>
        <dbReference type="Rhea" id="RHEA-COMP:11964"/>
        <dbReference type="Rhea" id="RHEA-COMP:11965"/>
        <dbReference type="ChEBI" id="CHEBI:15377"/>
        <dbReference type="ChEBI" id="CHEBI:15378"/>
        <dbReference type="ChEBI" id="CHEBI:15379"/>
        <dbReference type="ChEBI" id="CHEBI:57618"/>
        <dbReference type="ChEBI" id="CHEBI:58210"/>
        <dbReference type="ChEBI" id="CHEBI:132255"/>
        <dbReference type="ChEBI" id="CHEBI:132256"/>
    </reaction>
    <physiologicalReaction direction="left-to-right" evidence="21">
        <dbReference type="Rhea" id="RHEA:50297"/>
    </physiologicalReaction>
</comment>
<dbReference type="CDD" id="cd20666">
    <property type="entry name" value="CYP2U1"/>
    <property type="match status" value="1"/>
</dbReference>
<dbReference type="KEGG" id="cpoc:100735639"/>
<dbReference type="GO" id="GO:0005743">
    <property type="term" value="C:mitochondrial inner membrane"/>
    <property type="evidence" value="ECO:0007669"/>
    <property type="project" value="UniProtKB-SubCell"/>
</dbReference>
<dbReference type="OMA" id="EPCIQQG"/>
<dbReference type="Bgee" id="ENSCPOG00000011750">
    <property type="expression patterns" value="Expressed in adrenal gland and 12 other cell types or tissues"/>
</dbReference>
<dbReference type="GO" id="GO:0008395">
    <property type="term" value="F:steroid hydroxylase activity"/>
    <property type="evidence" value="ECO:0007669"/>
    <property type="project" value="TreeGrafter"/>
</dbReference>
<dbReference type="PRINTS" id="PR00463">
    <property type="entry name" value="EP450I"/>
</dbReference>
<evidence type="ECO:0000256" key="10">
    <source>
        <dbReference type="ARBA" id="ARBA00022824"/>
    </source>
</evidence>
<keyword evidence="16" id="KW-0443">Lipid metabolism</keyword>
<comment type="catalytic activity">
    <reaction evidence="20">
        <text>(5Z,8Z,11Z,14Z)-eicosatetraenoate + reduced [NADPH--hemoprotein reductase] + O2 = 20-hydroxy-(5Z,8Z,11Z,14Z)-eicosatetraenoate + oxidized [NADPH--hemoprotein reductase] + H2O + H(+)</text>
        <dbReference type="Rhea" id="RHEA:39755"/>
        <dbReference type="Rhea" id="RHEA-COMP:11964"/>
        <dbReference type="Rhea" id="RHEA-COMP:11965"/>
        <dbReference type="ChEBI" id="CHEBI:15377"/>
        <dbReference type="ChEBI" id="CHEBI:15378"/>
        <dbReference type="ChEBI" id="CHEBI:15379"/>
        <dbReference type="ChEBI" id="CHEBI:32395"/>
        <dbReference type="ChEBI" id="CHEBI:57618"/>
        <dbReference type="ChEBI" id="CHEBI:58210"/>
        <dbReference type="ChEBI" id="CHEBI:76624"/>
    </reaction>
    <physiologicalReaction direction="left-to-right" evidence="20">
        <dbReference type="Rhea" id="RHEA:39756"/>
    </physiologicalReaction>
</comment>
<dbReference type="InParanoid" id="H0VJW8"/>
<dbReference type="GO" id="GO:0052869">
    <property type="term" value="F:arachidonate omega-hydroxylase activity"/>
    <property type="evidence" value="ECO:0007669"/>
    <property type="project" value="Ensembl"/>
</dbReference>
<evidence type="ECO:0000256" key="5">
    <source>
        <dbReference type="ARBA" id="ARBA00010617"/>
    </source>
</evidence>
<comment type="catalytic activity">
    <reaction evidence="19">
        <text>(5Z,8Z,11Z,14Z)-eicosatetraenoate + reduced [NADPH--hemoprotein reductase] + O2 = 19-hydroxy-(5Z,8Z,11Z,14Z)-eicosatetraenoate + oxidized [NADPH--hemoprotein reductase] + H2O + H(+)</text>
        <dbReference type="Rhea" id="RHEA:39759"/>
        <dbReference type="Rhea" id="RHEA-COMP:11964"/>
        <dbReference type="Rhea" id="RHEA-COMP:11965"/>
        <dbReference type="ChEBI" id="CHEBI:15377"/>
        <dbReference type="ChEBI" id="CHEBI:15378"/>
        <dbReference type="ChEBI" id="CHEBI:15379"/>
        <dbReference type="ChEBI" id="CHEBI:32395"/>
        <dbReference type="ChEBI" id="CHEBI:57618"/>
        <dbReference type="ChEBI" id="CHEBI:58210"/>
        <dbReference type="ChEBI" id="CHEBI:76627"/>
    </reaction>
    <physiologicalReaction direction="left-to-right" evidence="19">
        <dbReference type="Rhea" id="RHEA:39760"/>
    </physiologicalReaction>
</comment>
<evidence type="ECO:0000256" key="22">
    <source>
        <dbReference type="ARBA" id="ARBA00052378"/>
    </source>
</evidence>
<evidence type="ECO:0000256" key="23">
    <source>
        <dbReference type="ARBA" id="ARBA00058812"/>
    </source>
</evidence>
<dbReference type="SUPFAM" id="SSF48264">
    <property type="entry name" value="Cytochrome P450"/>
    <property type="match status" value="1"/>
</dbReference>
<dbReference type="eggNOG" id="KOG0156">
    <property type="taxonomic scope" value="Eukaryota"/>
</dbReference>
<keyword evidence="14 27" id="KW-0408">Iron</keyword>
<evidence type="ECO:0000256" key="16">
    <source>
        <dbReference type="ARBA" id="ARBA00023098"/>
    </source>
</evidence>
<evidence type="ECO:0000256" key="8">
    <source>
        <dbReference type="ARBA" id="ARBA00022723"/>
    </source>
</evidence>
<keyword evidence="9" id="KW-0999">Mitochondrion inner membrane</keyword>
<dbReference type="Gene3D" id="1.10.630.10">
    <property type="entry name" value="Cytochrome P450"/>
    <property type="match status" value="1"/>
</dbReference>
<organism evidence="30 31">
    <name type="scientific">Cavia porcellus</name>
    <name type="common">Guinea pig</name>
    <dbReference type="NCBI Taxonomy" id="10141"/>
    <lineage>
        <taxon>Eukaryota</taxon>
        <taxon>Metazoa</taxon>
        <taxon>Chordata</taxon>
        <taxon>Craniata</taxon>
        <taxon>Vertebrata</taxon>
        <taxon>Euteleostomi</taxon>
        <taxon>Mammalia</taxon>
        <taxon>Eutheria</taxon>
        <taxon>Euarchontoglires</taxon>
        <taxon>Glires</taxon>
        <taxon>Rodentia</taxon>
        <taxon>Hystricomorpha</taxon>
        <taxon>Caviidae</taxon>
        <taxon>Cavia</taxon>
    </lineage>
</organism>
<dbReference type="GO" id="GO:0020037">
    <property type="term" value="F:heme binding"/>
    <property type="evidence" value="ECO:0007669"/>
    <property type="project" value="InterPro"/>
</dbReference>
<comment type="catalytic activity">
    <reaction evidence="22">
        <text>an omega-methyl-long-chain fatty acid + reduced [NADPH--hemoprotein reductase] + O2 = an omega-hydroxy-long-chain fatty acid + oxidized [NADPH--hemoprotein reductase] + H2O + H(+)</text>
        <dbReference type="Rhea" id="RHEA:56748"/>
        <dbReference type="Rhea" id="RHEA-COMP:11964"/>
        <dbReference type="Rhea" id="RHEA-COMP:11965"/>
        <dbReference type="ChEBI" id="CHEBI:15377"/>
        <dbReference type="ChEBI" id="CHEBI:15378"/>
        <dbReference type="ChEBI" id="CHEBI:15379"/>
        <dbReference type="ChEBI" id="CHEBI:57618"/>
        <dbReference type="ChEBI" id="CHEBI:58210"/>
        <dbReference type="ChEBI" id="CHEBI:140991"/>
        <dbReference type="ChEBI" id="CHEBI:140992"/>
        <dbReference type="EC" id="1.14.14.80"/>
    </reaction>
    <physiologicalReaction direction="left-to-right" evidence="22">
        <dbReference type="Rhea" id="RHEA:56749"/>
    </physiologicalReaction>
</comment>
<dbReference type="Pfam" id="PF00067">
    <property type="entry name" value="p450"/>
    <property type="match status" value="1"/>
</dbReference>
<dbReference type="GO" id="GO:0006805">
    <property type="term" value="P:xenobiotic metabolic process"/>
    <property type="evidence" value="ECO:0007669"/>
    <property type="project" value="TreeGrafter"/>
</dbReference>
<feature type="binding site" description="axial binding residue" evidence="27">
    <location>
        <position position="475"/>
    </location>
    <ligand>
        <name>heme</name>
        <dbReference type="ChEBI" id="CHEBI:30413"/>
    </ligand>
    <ligandPart>
        <name>Fe</name>
        <dbReference type="ChEBI" id="CHEBI:18248"/>
    </ligandPart>
</feature>
<evidence type="ECO:0000256" key="6">
    <source>
        <dbReference type="ARBA" id="ARBA00022617"/>
    </source>
</evidence>
<evidence type="ECO:0000256" key="12">
    <source>
        <dbReference type="ARBA" id="ARBA00022989"/>
    </source>
</evidence>
<evidence type="ECO:0000313" key="31">
    <source>
        <dbReference type="Proteomes" id="UP000005447"/>
    </source>
</evidence>
<dbReference type="InterPro" id="IPR001128">
    <property type="entry name" value="Cyt_P450"/>
</dbReference>
<evidence type="ECO:0000256" key="13">
    <source>
        <dbReference type="ARBA" id="ARBA00023002"/>
    </source>
</evidence>
<keyword evidence="17" id="KW-0496">Mitochondrion</keyword>
<comment type="cofactor">
    <cofactor evidence="1 27">
        <name>heme</name>
        <dbReference type="ChEBI" id="CHEBI:30413"/>
    </cofactor>
</comment>
<evidence type="ECO:0000256" key="14">
    <source>
        <dbReference type="ARBA" id="ARBA00023004"/>
    </source>
</evidence>
<keyword evidence="11" id="KW-0492">Microsome</keyword>
<keyword evidence="10" id="KW-0256">Endoplasmic reticulum</keyword>
<dbReference type="FunCoup" id="H0VJW8">
    <property type="interactions" value="1765"/>
</dbReference>